<dbReference type="EMBL" id="PKSM01000012">
    <property type="protein sequence ID" value="POW22193.1"/>
    <property type="molecule type" value="Genomic_DNA"/>
</dbReference>
<reference evidence="3" key="2">
    <citation type="journal article" date="2018" name="BMC Genomics">
        <title>Genomic insights into host adaptation between the wheat stripe rust pathogen (Puccinia striiformis f. sp. tritici) and the barley stripe rust pathogen (Puccinia striiformis f. sp. hordei).</title>
        <authorList>
            <person name="Xia C."/>
            <person name="Wang M."/>
            <person name="Yin C."/>
            <person name="Cornejo O.E."/>
            <person name="Hulbert S.H."/>
            <person name="Chen X."/>
        </authorList>
    </citation>
    <scope>NUCLEOTIDE SEQUENCE [LARGE SCALE GENOMIC DNA]</scope>
    <source>
        <strain evidence="3">93TX-2</strain>
    </source>
</reference>
<proteinExistence type="predicted"/>
<reference evidence="2 3" key="1">
    <citation type="submission" date="2017-12" db="EMBL/GenBank/DDBJ databases">
        <title>Gene loss provides genomic basis for host adaptation in cereal stripe rust fungi.</title>
        <authorList>
            <person name="Xia C."/>
        </authorList>
    </citation>
    <scope>NUCLEOTIDE SEQUENCE [LARGE SCALE GENOMIC DNA]</scope>
    <source>
        <strain evidence="2 3">93TX-2</strain>
    </source>
</reference>
<accession>A0A2S4WKA2</accession>
<evidence type="ECO:0000256" key="1">
    <source>
        <dbReference type="SAM" id="SignalP"/>
    </source>
</evidence>
<evidence type="ECO:0008006" key="4">
    <source>
        <dbReference type="Google" id="ProtNLM"/>
    </source>
</evidence>
<dbReference type="AlphaFoldDB" id="A0A2S4WKA2"/>
<reference evidence="3" key="3">
    <citation type="journal article" date="2018" name="Mol. Plant Microbe Interact.">
        <title>Genome sequence resources for the wheat stripe rust pathogen (Puccinia striiformis f. sp. tritici) and the barley stripe rust pathogen (Puccinia striiformis f. sp. hordei).</title>
        <authorList>
            <person name="Xia C."/>
            <person name="Wang M."/>
            <person name="Yin C."/>
            <person name="Cornejo O.E."/>
            <person name="Hulbert S.H."/>
            <person name="Chen X."/>
        </authorList>
    </citation>
    <scope>NUCLEOTIDE SEQUENCE [LARGE SCALE GENOMIC DNA]</scope>
    <source>
        <strain evidence="3">93TX-2</strain>
    </source>
</reference>
<evidence type="ECO:0000313" key="3">
    <source>
        <dbReference type="Proteomes" id="UP000238274"/>
    </source>
</evidence>
<keyword evidence="3" id="KW-1185">Reference proteome</keyword>
<keyword evidence="1" id="KW-0732">Signal</keyword>
<dbReference type="Proteomes" id="UP000238274">
    <property type="component" value="Unassembled WGS sequence"/>
</dbReference>
<name>A0A2S4WKA2_9BASI</name>
<gene>
    <name evidence="2" type="ORF">PSHT_01476</name>
</gene>
<sequence>MQLLAPITLLLLTASTVVVAREQKDCYNQLGAGKKSEDVANKDLSKLLGEERARNKRGHKLFQCGGKVYTSGFCCDGKGIGLEDTEIIAGSMAEVNRSPLEDSCVDFPNRRPKP</sequence>
<comment type="caution">
    <text evidence="2">The sequence shown here is derived from an EMBL/GenBank/DDBJ whole genome shotgun (WGS) entry which is preliminary data.</text>
</comment>
<feature type="chain" id="PRO_5015751471" description="Secreted protein" evidence="1">
    <location>
        <begin position="21"/>
        <end position="114"/>
    </location>
</feature>
<dbReference type="VEuPathDB" id="FungiDB:PSTT_14873"/>
<dbReference type="VEuPathDB" id="FungiDB:PSHT_01476"/>
<protein>
    <recommendedName>
        <fullName evidence="4">Secreted protein</fullName>
    </recommendedName>
</protein>
<feature type="signal peptide" evidence="1">
    <location>
        <begin position="1"/>
        <end position="20"/>
    </location>
</feature>
<organism evidence="2 3">
    <name type="scientific">Puccinia striiformis</name>
    <dbReference type="NCBI Taxonomy" id="27350"/>
    <lineage>
        <taxon>Eukaryota</taxon>
        <taxon>Fungi</taxon>
        <taxon>Dikarya</taxon>
        <taxon>Basidiomycota</taxon>
        <taxon>Pucciniomycotina</taxon>
        <taxon>Pucciniomycetes</taxon>
        <taxon>Pucciniales</taxon>
        <taxon>Pucciniaceae</taxon>
        <taxon>Puccinia</taxon>
    </lineage>
</organism>
<evidence type="ECO:0000313" key="2">
    <source>
        <dbReference type="EMBL" id="POW22193.1"/>
    </source>
</evidence>